<comment type="caution">
    <text evidence="3">The sequence shown here is derived from an EMBL/GenBank/DDBJ whole genome shotgun (WGS) entry which is preliminary data.</text>
</comment>
<dbReference type="PANTHER" id="PTHR33414">
    <property type="entry name" value="PROTEIN PLASTID MOVEMENT IMPAIRED 1-RELATED 1"/>
    <property type="match status" value="1"/>
</dbReference>
<feature type="non-terminal residue" evidence="3">
    <location>
        <position position="1"/>
    </location>
</feature>
<feature type="region of interest" description="Disordered" evidence="1">
    <location>
        <begin position="47"/>
        <end position="73"/>
    </location>
</feature>
<organism evidence="3">
    <name type="scientific">Tanacetum cinerariifolium</name>
    <name type="common">Dalmatian daisy</name>
    <name type="synonym">Chrysanthemum cinerariifolium</name>
    <dbReference type="NCBI Taxonomy" id="118510"/>
    <lineage>
        <taxon>Eukaryota</taxon>
        <taxon>Viridiplantae</taxon>
        <taxon>Streptophyta</taxon>
        <taxon>Embryophyta</taxon>
        <taxon>Tracheophyta</taxon>
        <taxon>Spermatophyta</taxon>
        <taxon>Magnoliopsida</taxon>
        <taxon>eudicotyledons</taxon>
        <taxon>Gunneridae</taxon>
        <taxon>Pentapetalae</taxon>
        <taxon>asterids</taxon>
        <taxon>campanulids</taxon>
        <taxon>Asterales</taxon>
        <taxon>Asteraceae</taxon>
        <taxon>Asteroideae</taxon>
        <taxon>Anthemideae</taxon>
        <taxon>Anthemidinae</taxon>
        <taxon>Tanacetum</taxon>
    </lineage>
</organism>
<feature type="compositionally biased region" description="Polar residues" evidence="1">
    <location>
        <begin position="1"/>
        <end position="10"/>
    </location>
</feature>
<reference evidence="3" key="1">
    <citation type="journal article" date="2019" name="Sci. Rep.">
        <title>Draft genome of Tanacetum cinerariifolium, the natural source of mosquito coil.</title>
        <authorList>
            <person name="Yamashiro T."/>
            <person name="Shiraishi A."/>
            <person name="Satake H."/>
            <person name="Nakayama K."/>
        </authorList>
    </citation>
    <scope>NUCLEOTIDE SEQUENCE</scope>
</reference>
<dbReference type="InterPro" id="IPR048972">
    <property type="entry name" value="PMI1_PMIR1-2_C"/>
</dbReference>
<gene>
    <name evidence="3" type="ORF">Tci_868342</name>
</gene>
<evidence type="ECO:0000256" key="1">
    <source>
        <dbReference type="SAM" id="MobiDB-lite"/>
    </source>
</evidence>
<dbReference type="InterPro" id="IPR039614">
    <property type="entry name" value="PMI1-like"/>
</dbReference>
<proteinExistence type="predicted"/>
<evidence type="ECO:0000313" key="3">
    <source>
        <dbReference type="EMBL" id="GFC96372.1"/>
    </source>
</evidence>
<feature type="region of interest" description="Disordered" evidence="1">
    <location>
        <begin position="1"/>
        <end position="20"/>
    </location>
</feature>
<evidence type="ECO:0000259" key="2">
    <source>
        <dbReference type="Pfam" id="PF21745"/>
    </source>
</evidence>
<feature type="non-terminal residue" evidence="3">
    <location>
        <position position="73"/>
    </location>
</feature>
<dbReference type="Pfam" id="PF21745">
    <property type="entry name" value="PMI1_PMIR1-2_C"/>
    <property type="match status" value="1"/>
</dbReference>
<dbReference type="AlphaFoldDB" id="A0A699SFN6"/>
<dbReference type="EMBL" id="BKCJ011159777">
    <property type="protein sequence ID" value="GFC96372.1"/>
    <property type="molecule type" value="Genomic_DNA"/>
</dbReference>
<name>A0A699SFN6_TANCI</name>
<sequence length="73" mass="7912">QQIAWASTPSLEAPDREPDPEYVSLEDLAPLAMNKIEALSVEGLRIQSGMSDKDAPSNISPQSIGEISLPDYQ</sequence>
<dbReference type="PANTHER" id="PTHR33414:SF1">
    <property type="entry name" value="PROTEIN PLASTID MOVEMENT IMPAIRED 1-RELATED 1"/>
    <property type="match status" value="1"/>
</dbReference>
<accession>A0A699SFN6</accession>
<protein>
    <submittedName>
        <fullName evidence="3">Protein plastid movement impaired 1-related 1-like</fullName>
    </submittedName>
</protein>
<feature type="domain" description="PMI1/PMIR1-2 C-terminal" evidence="2">
    <location>
        <begin position="19"/>
        <end position="60"/>
    </location>
</feature>